<sequence length="76" mass="8457">MLWTLTRFATLRRRPAHTGAEQLIGADAVALEDFEASGHVRLHGERWNAVSDAPVKRGEKLVVMGIEGLTVYVKTR</sequence>
<name>A0ABM8HNU1_9GAMM</name>
<dbReference type="PANTHER" id="PTHR33507">
    <property type="entry name" value="INNER MEMBRANE PROTEIN YBBJ"/>
    <property type="match status" value="1"/>
</dbReference>
<keyword evidence="2" id="KW-0812">Transmembrane</keyword>
<dbReference type="EMBL" id="AP019416">
    <property type="protein sequence ID" value="BBI51581.1"/>
    <property type="molecule type" value="Genomic_DNA"/>
</dbReference>
<evidence type="ECO:0000256" key="4">
    <source>
        <dbReference type="ARBA" id="ARBA00023136"/>
    </source>
</evidence>
<feature type="domain" description="NfeD-like C-terminal" evidence="5">
    <location>
        <begin position="20"/>
        <end position="74"/>
    </location>
</feature>
<organism evidence="6 7">
    <name type="scientific">Vreelandella olivaria</name>
    <dbReference type="NCBI Taxonomy" id="390919"/>
    <lineage>
        <taxon>Bacteria</taxon>
        <taxon>Pseudomonadati</taxon>
        <taxon>Pseudomonadota</taxon>
        <taxon>Gammaproteobacteria</taxon>
        <taxon>Oceanospirillales</taxon>
        <taxon>Halomonadaceae</taxon>
        <taxon>Vreelandella</taxon>
    </lineage>
</organism>
<keyword evidence="3" id="KW-1133">Transmembrane helix</keyword>
<dbReference type="Proteomes" id="UP000289555">
    <property type="component" value="Chromosome"/>
</dbReference>
<dbReference type="Gene3D" id="2.40.50.140">
    <property type="entry name" value="Nucleic acid-binding proteins"/>
    <property type="match status" value="1"/>
</dbReference>
<protein>
    <recommendedName>
        <fullName evidence="5">NfeD-like C-terminal domain-containing protein</fullName>
    </recommendedName>
</protein>
<dbReference type="SUPFAM" id="SSF141322">
    <property type="entry name" value="NfeD domain-like"/>
    <property type="match status" value="1"/>
</dbReference>
<evidence type="ECO:0000259" key="5">
    <source>
        <dbReference type="Pfam" id="PF01957"/>
    </source>
</evidence>
<keyword evidence="7" id="KW-1185">Reference proteome</keyword>
<gene>
    <name evidence="6" type="ORF">HORIV_40020</name>
</gene>
<dbReference type="InterPro" id="IPR052165">
    <property type="entry name" value="Membrane_assoc_protease"/>
</dbReference>
<evidence type="ECO:0000313" key="7">
    <source>
        <dbReference type="Proteomes" id="UP000289555"/>
    </source>
</evidence>
<keyword evidence="4" id="KW-0472">Membrane</keyword>
<evidence type="ECO:0000256" key="2">
    <source>
        <dbReference type="ARBA" id="ARBA00022692"/>
    </source>
</evidence>
<dbReference type="InterPro" id="IPR002810">
    <property type="entry name" value="NfeD-like_C"/>
</dbReference>
<evidence type="ECO:0000313" key="6">
    <source>
        <dbReference type="EMBL" id="BBI51581.1"/>
    </source>
</evidence>
<dbReference type="Pfam" id="PF01957">
    <property type="entry name" value="NfeD"/>
    <property type="match status" value="1"/>
</dbReference>
<comment type="subcellular location">
    <subcellularLocation>
        <location evidence="1">Membrane</location>
        <topology evidence="1">Multi-pass membrane protein</topology>
    </subcellularLocation>
</comment>
<proteinExistence type="predicted"/>
<dbReference type="InterPro" id="IPR012340">
    <property type="entry name" value="NA-bd_OB-fold"/>
</dbReference>
<dbReference type="PANTHER" id="PTHR33507:SF4">
    <property type="entry name" value="NODULATION COMPETITIVENESS PROTEIN NFED"/>
    <property type="match status" value="1"/>
</dbReference>
<accession>A0ABM8HNU1</accession>
<evidence type="ECO:0000256" key="3">
    <source>
        <dbReference type="ARBA" id="ARBA00022989"/>
    </source>
</evidence>
<reference evidence="7" key="1">
    <citation type="journal article" date="2019" name="Microbiol. Resour. Announc.">
        <title>Complete Genome Sequence of Halomonas olivaria, a Moderately Halophilic Bacterium Isolated from Olive Processing Effluents, Obtained by Nanopore Sequencing.</title>
        <authorList>
            <person name="Nagata S."/>
            <person name="Ii K.M."/>
            <person name="Tsukimi T."/>
            <person name="Miura M.C."/>
            <person name="Galipon J."/>
            <person name="Arakawa K."/>
        </authorList>
    </citation>
    <scope>NUCLEOTIDE SEQUENCE [LARGE SCALE GENOMIC DNA]</scope>
    <source>
        <strain evidence="7">TYRC17</strain>
    </source>
</reference>
<evidence type="ECO:0000256" key="1">
    <source>
        <dbReference type="ARBA" id="ARBA00004141"/>
    </source>
</evidence>